<gene>
    <name evidence="1" type="ORF">PACLA_8A071590</name>
</gene>
<dbReference type="EMBL" id="CACRXK020023578">
    <property type="protein sequence ID" value="CAB4037893.1"/>
    <property type="molecule type" value="Genomic_DNA"/>
</dbReference>
<dbReference type="Proteomes" id="UP001152795">
    <property type="component" value="Unassembled WGS sequence"/>
</dbReference>
<evidence type="ECO:0000313" key="2">
    <source>
        <dbReference type="Proteomes" id="UP001152795"/>
    </source>
</evidence>
<sequence length="106" mass="11816">VSVVHVLFLVNTVSVVLLPGLIIISREGELISENPSILLELLKPTVIVPLVCLKLFEMITMLLHIKITGVVCKIEVMVSSFKAYWIVLGSYILYVIPDDSDAKRPR</sequence>
<reference evidence="1" key="1">
    <citation type="submission" date="2020-04" db="EMBL/GenBank/DDBJ databases">
        <authorList>
            <person name="Alioto T."/>
            <person name="Alioto T."/>
            <person name="Gomez Garrido J."/>
        </authorList>
    </citation>
    <scope>NUCLEOTIDE SEQUENCE</scope>
    <source>
        <strain evidence="1">A484AB</strain>
    </source>
</reference>
<comment type="caution">
    <text evidence="1">The sequence shown here is derived from an EMBL/GenBank/DDBJ whole genome shotgun (WGS) entry which is preliminary data.</text>
</comment>
<organism evidence="1 2">
    <name type="scientific">Paramuricea clavata</name>
    <name type="common">Red gorgonian</name>
    <name type="synonym">Violescent sea-whip</name>
    <dbReference type="NCBI Taxonomy" id="317549"/>
    <lineage>
        <taxon>Eukaryota</taxon>
        <taxon>Metazoa</taxon>
        <taxon>Cnidaria</taxon>
        <taxon>Anthozoa</taxon>
        <taxon>Octocorallia</taxon>
        <taxon>Malacalcyonacea</taxon>
        <taxon>Plexauridae</taxon>
        <taxon>Paramuricea</taxon>
    </lineage>
</organism>
<evidence type="ECO:0000313" key="1">
    <source>
        <dbReference type="EMBL" id="CAB4037893.1"/>
    </source>
</evidence>
<keyword evidence="2" id="KW-1185">Reference proteome</keyword>
<protein>
    <submittedName>
        <fullName evidence="1">Uncharacterized protein</fullName>
    </submittedName>
</protein>
<accession>A0A6S7LJC8</accession>
<dbReference type="AlphaFoldDB" id="A0A6S7LJC8"/>
<proteinExistence type="predicted"/>
<name>A0A6S7LJC8_PARCT</name>
<dbReference type="OrthoDB" id="10382816at2759"/>
<feature type="non-terminal residue" evidence="1">
    <location>
        <position position="106"/>
    </location>
</feature>